<reference evidence="3 4" key="1">
    <citation type="submission" date="2019-07" db="EMBL/GenBank/DDBJ databases">
        <title>Whole genome shotgun sequence of Halomonas pacifica NBRC 102220.</title>
        <authorList>
            <person name="Hosoyama A."/>
            <person name="Uohara A."/>
            <person name="Ohji S."/>
            <person name="Ichikawa N."/>
        </authorList>
    </citation>
    <scope>NUCLEOTIDE SEQUENCE [LARGE SCALE GENOMIC DNA]</scope>
    <source>
        <strain evidence="3 4">NBRC 102220</strain>
    </source>
</reference>
<dbReference type="SUPFAM" id="SSF52768">
    <property type="entry name" value="Arginase/deacetylase"/>
    <property type="match status" value="1"/>
</dbReference>
<evidence type="ECO:0000313" key="3">
    <source>
        <dbReference type="EMBL" id="GEK45894.1"/>
    </source>
</evidence>
<comment type="caution">
    <text evidence="3">The sequence shown here is derived from an EMBL/GenBank/DDBJ whole genome shotgun (WGS) entry which is preliminary data.</text>
</comment>
<organism evidence="3 4">
    <name type="scientific">Bisbaumannia pacifica</name>
    <dbReference type="NCBI Taxonomy" id="77098"/>
    <lineage>
        <taxon>Bacteria</taxon>
        <taxon>Pseudomonadati</taxon>
        <taxon>Pseudomonadota</taxon>
        <taxon>Gammaproteobacteria</taxon>
        <taxon>Oceanospirillales</taxon>
        <taxon>Halomonadaceae</taxon>
        <taxon>Bisbaumannia</taxon>
    </lineage>
</organism>
<dbReference type="Gene3D" id="3.40.800.20">
    <property type="entry name" value="Histone deacetylase domain"/>
    <property type="match status" value="1"/>
</dbReference>
<sequence length="370" mass="39818">MRRTAFAFHEHCLWHDGGPCSVFPAPGGHVQPAGAAEHPETKRRLRNLLEVTGLMDELVPLKGAPAEEADLLRFHTRDYLERLAAMSEQGFGDAGECAPLRKDSYAIAKRSAGQAIAAMDAVLRGDCDNAYALCRPPGHHAERDRGRGFCLLGNIPVAVMTMMERHGVRRVAVLDWDVHHGNGTQQAFWERDEVLAISLHHDSNYPVDSGGLAERGEGAGFGHTLNVPLPAGSGIGAYQACLERVVIPALERFRPELIVVACGYDASAMDPLGCMLLNSAAFGRMTEQLVAVAERLCEGRLVMVHEGGYSEGYVPFCGHAVIQALSGSAIAARDPANDEIARWGGQGLEPHQAELIGRAADLVGEIRGPQ</sequence>
<dbReference type="OrthoDB" id="9808367at2"/>
<dbReference type="AlphaFoldDB" id="A0A510X395"/>
<dbReference type="EMBL" id="BJUK01000002">
    <property type="protein sequence ID" value="GEK45894.1"/>
    <property type="molecule type" value="Genomic_DNA"/>
</dbReference>
<keyword evidence="4" id="KW-1185">Reference proteome</keyword>
<dbReference type="InterPro" id="IPR023801">
    <property type="entry name" value="His_deacetylse_dom"/>
</dbReference>
<dbReference type="GO" id="GO:0004407">
    <property type="term" value="F:histone deacetylase activity"/>
    <property type="evidence" value="ECO:0007669"/>
    <property type="project" value="TreeGrafter"/>
</dbReference>
<dbReference type="PANTHER" id="PTHR10625">
    <property type="entry name" value="HISTONE DEACETYLASE HDAC1-RELATED"/>
    <property type="match status" value="1"/>
</dbReference>
<evidence type="ECO:0000313" key="4">
    <source>
        <dbReference type="Proteomes" id="UP000321275"/>
    </source>
</evidence>
<dbReference type="PRINTS" id="PR01270">
    <property type="entry name" value="HDASUPER"/>
</dbReference>
<dbReference type="InterPro" id="IPR037138">
    <property type="entry name" value="His_deacetylse_dom_sf"/>
</dbReference>
<dbReference type="RefSeq" id="WP_146800942.1">
    <property type="nucleotide sequence ID" value="NZ_BJUK01000002.1"/>
</dbReference>
<evidence type="ECO:0000259" key="2">
    <source>
        <dbReference type="Pfam" id="PF00850"/>
    </source>
</evidence>
<name>A0A510X395_9GAMM</name>
<comment type="similarity">
    <text evidence="1">Belongs to the histone deacetylase family.</text>
</comment>
<dbReference type="CDD" id="cd09996">
    <property type="entry name" value="HDAC_classII_1"/>
    <property type="match status" value="1"/>
</dbReference>
<gene>
    <name evidence="3" type="ORF">HPA02_01770</name>
</gene>
<dbReference type="GO" id="GO:0040029">
    <property type="term" value="P:epigenetic regulation of gene expression"/>
    <property type="evidence" value="ECO:0007669"/>
    <property type="project" value="TreeGrafter"/>
</dbReference>
<dbReference type="PANTHER" id="PTHR10625:SF10">
    <property type="entry name" value="HISTONE DEACETYLASE HDAC1"/>
    <property type="match status" value="1"/>
</dbReference>
<dbReference type="Proteomes" id="UP000321275">
    <property type="component" value="Unassembled WGS sequence"/>
</dbReference>
<feature type="domain" description="Histone deacetylase" evidence="2">
    <location>
        <begin position="38"/>
        <end position="324"/>
    </location>
</feature>
<accession>A0A510X395</accession>
<proteinExistence type="inferred from homology"/>
<dbReference type="Pfam" id="PF00850">
    <property type="entry name" value="Hist_deacetyl"/>
    <property type="match status" value="1"/>
</dbReference>
<dbReference type="InterPro" id="IPR000286">
    <property type="entry name" value="HDACs"/>
</dbReference>
<dbReference type="InterPro" id="IPR023696">
    <property type="entry name" value="Ureohydrolase_dom_sf"/>
</dbReference>
<evidence type="ECO:0000256" key="1">
    <source>
        <dbReference type="ARBA" id="ARBA00005947"/>
    </source>
</evidence>
<protein>
    <submittedName>
        <fullName evidence="3">Class II histone deacetylase</fullName>
    </submittedName>
</protein>